<reference evidence="2 4" key="2">
    <citation type="journal article" date="2014" name="BMC Genomics">
        <title>An improved genome release (version Mt4.0) for the model legume Medicago truncatula.</title>
        <authorList>
            <person name="Tang H."/>
            <person name="Krishnakumar V."/>
            <person name="Bidwell S."/>
            <person name="Rosen B."/>
            <person name="Chan A."/>
            <person name="Zhou S."/>
            <person name="Gentzbittel L."/>
            <person name="Childs K.L."/>
            <person name="Yandell M."/>
            <person name="Gundlach H."/>
            <person name="Mayer K.F."/>
            <person name="Schwartz D.C."/>
            <person name="Town C.D."/>
        </authorList>
    </citation>
    <scope>GENOME REANNOTATION</scope>
    <source>
        <strain evidence="2">A17</strain>
        <strain evidence="3 4">cv. Jemalong A17</strain>
    </source>
</reference>
<evidence type="ECO:0000313" key="4">
    <source>
        <dbReference type="Proteomes" id="UP000002051"/>
    </source>
</evidence>
<reference evidence="2 4" key="1">
    <citation type="journal article" date="2011" name="Nature">
        <title>The Medicago genome provides insight into the evolution of rhizobial symbioses.</title>
        <authorList>
            <person name="Young N.D."/>
            <person name="Debelle F."/>
            <person name="Oldroyd G.E."/>
            <person name="Geurts R."/>
            <person name="Cannon S.B."/>
            <person name="Udvardi M.K."/>
            <person name="Benedito V.A."/>
            <person name="Mayer K.F."/>
            <person name="Gouzy J."/>
            <person name="Schoof H."/>
            <person name="Van de Peer Y."/>
            <person name="Proost S."/>
            <person name="Cook D.R."/>
            <person name="Meyers B.C."/>
            <person name="Spannagl M."/>
            <person name="Cheung F."/>
            <person name="De Mita S."/>
            <person name="Krishnakumar V."/>
            <person name="Gundlach H."/>
            <person name="Zhou S."/>
            <person name="Mudge J."/>
            <person name="Bharti A.K."/>
            <person name="Murray J.D."/>
            <person name="Naoumkina M.A."/>
            <person name="Rosen B."/>
            <person name="Silverstein K.A."/>
            <person name="Tang H."/>
            <person name="Rombauts S."/>
            <person name="Zhao P.X."/>
            <person name="Zhou P."/>
            <person name="Barbe V."/>
            <person name="Bardou P."/>
            <person name="Bechner M."/>
            <person name="Bellec A."/>
            <person name="Berger A."/>
            <person name="Berges H."/>
            <person name="Bidwell S."/>
            <person name="Bisseling T."/>
            <person name="Choisne N."/>
            <person name="Couloux A."/>
            <person name="Denny R."/>
            <person name="Deshpande S."/>
            <person name="Dai X."/>
            <person name="Doyle J.J."/>
            <person name="Dudez A.M."/>
            <person name="Farmer A.D."/>
            <person name="Fouteau S."/>
            <person name="Franken C."/>
            <person name="Gibelin C."/>
            <person name="Gish J."/>
            <person name="Goldstein S."/>
            <person name="Gonzalez A.J."/>
            <person name="Green P.J."/>
            <person name="Hallab A."/>
            <person name="Hartog M."/>
            <person name="Hua A."/>
            <person name="Humphray S.J."/>
            <person name="Jeong D.H."/>
            <person name="Jing Y."/>
            <person name="Jocker A."/>
            <person name="Kenton S.M."/>
            <person name="Kim D.J."/>
            <person name="Klee K."/>
            <person name="Lai H."/>
            <person name="Lang C."/>
            <person name="Lin S."/>
            <person name="Macmil S.L."/>
            <person name="Magdelenat G."/>
            <person name="Matthews L."/>
            <person name="McCorrison J."/>
            <person name="Monaghan E.L."/>
            <person name="Mun J.H."/>
            <person name="Najar F.Z."/>
            <person name="Nicholson C."/>
            <person name="Noirot C."/>
            <person name="O'Bleness M."/>
            <person name="Paule C.R."/>
            <person name="Poulain J."/>
            <person name="Prion F."/>
            <person name="Qin B."/>
            <person name="Qu C."/>
            <person name="Retzel E.F."/>
            <person name="Riddle C."/>
            <person name="Sallet E."/>
            <person name="Samain S."/>
            <person name="Samson N."/>
            <person name="Sanders I."/>
            <person name="Saurat O."/>
            <person name="Scarpelli C."/>
            <person name="Schiex T."/>
            <person name="Segurens B."/>
            <person name="Severin A.J."/>
            <person name="Sherrier D.J."/>
            <person name="Shi R."/>
            <person name="Sims S."/>
            <person name="Singer S.R."/>
            <person name="Sinharoy S."/>
            <person name="Sterck L."/>
            <person name="Viollet A."/>
            <person name="Wang B.B."/>
            <person name="Wang K."/>
            <person name="Wang M."/>
            <person name="Wang X."/>
            <person name="Warfsmann J."/>
            <person name="Weissenbach J."/>
            <person name="White D.D."/>
            <person name="White J.D."/>
            <person name="Wiley G.B."/>
            <person name="Wincker P."/>
            <person name="Xing Y."/>
            <person name="Yang L."/>
            <person name="Yao Z."/>
            <person name="Ying F."/>
            <person name="Zhai J."/>
            <person name="Zhou L."/>
            <person name="Zuber A."/>
            <person name="Denarie J."/>
            <person name="Dixon R.A."/>
            <person name="May G.D."/>
            <person name="Schwartz D.C."/>
            <person name="Rogers J."/>
            <person name="Quetier F."/>
            <person name="Town C.D."/>
            <person name="Roe B.A."/>
        </authorList>
    </citation>
    <scope>NUCLEOTIDE SEQUENCE [LARGE SCALE GENOMIC DNA]</scope>
    <source>
        <strain evidence="2">A17</strain>
        <strain evidence="3 4">cv. Jemalong A17</strain>
    </source>
</reference>
<evidence type="ECO:0000313" key="3">
    <source>
        <dbReference type="EnsemblPlants" id="KEH25880"/>
    </source>
</evidence>
<dbReference type="AlphaFoldDB" id="A0A072UJB2"/>
<feature type="transmembrane region" description="Helical" evidence="1">
    <location>
        <begin position="43"/>
        <end position="60"/>
    </location>
</feature>
<keyword evidence="1" id="KW-0472">Membrane</keyword>
<protein>
    <submittedName>
        <fullName evidence="2">Transmembrane protein, putative</fullName>
    </submittedName>
</protein>
<accession>A0A072UJB2</accession>
<keyword evidence="1 2" id="KW-0812">Transmembrane</keyword>
<sequence>MEVVRGCAVGVDRGDDKCFGREIWRCWVLKSGGYYLGSGGSRVGRWWWFVMVVWVWFGWYRGRNFGLGFNVGFHGGLELIKRGWWGRWLIPRVHWCSCGGGRGGRFG</sequence>
<keyword evidence="1" id="KW-1133">Transmembrane helix</keyword>
<dbReference type="Proteomes" id="UP000002051">
    <property type="component" value="Chromosome 6"/>
</dbReference>
<organism evidence="2 4">
    <name type="scientific">Medicago truncatula</name>
    <name type="common">Barrel medic</name>
    <name type="synonym">Medicago tribuloides</name>
    <dbReference type="NCBI Taxonomy" id="3880"/>
    <lineage>
        <taxon>Eukaryota</taxon>
        <taxon>Viridiplantae</taxon>
        <taxon>Streptophyta</taxon>
        <taxon>Embryophyta</taxon>
        <taxon>Tracheophyta</taxon>
        <taxon>Spermatophyta</taxon>
        <taxon>Magnoliopsida</taxon>
        <taxon>eudicotyledons</taxon>
        <taxon>Gunneridae</taxon>
        <taxon>Pentapetalae</taxon>
        <taxon>rosids</taxon>
        <taxon>fabids</taxon>
        <taxon>Fabales</taxon>
        <taxon>Fabaceae</taxon>
        <taxon>Papilionoideae</taxon>
        <taxon>50 kb inversion clade</taxon>
        <taxon>NPAAA clade</taxon>
        <taxon>Hologalegina</taxon>
        <taxon>IRL clade</taxon>
        <taxon>Trifolieae</taxon>
        <taxon>Medicago</taxon>
    </lineage>
</organism>
<gene>
    <name evidence="2" type="ordered locus">MTR_6g037080</name>
</gene>
<dbReference type="EMBL" id="CM001222">
    <property type="protein sequence ID" value="KEH25880.1"/>
    <property type="molecule type" value="Genomic_DNA"/>
</dbReference>
<reference evidence="3" key="3">
    <citation type="submission" date="2015-04" db="UniProtKB">
        <authorList>
            <consortium name="EnsemblPlants"/>
        </authorList>
    </citation>
    <scope>IDENTIFICATION</scope>
    <source>
        <strain evidence="3">cv. Jemalong A17</strain>
    </source>
</reference>
<name>A0A072UJB2_MEDTR</name>
<proteinExistence type="predicted"/>
<evidence type="ECO:0000256" key="1">
    <source>
        <dbReference type="SAM" id="Phobius"/>
    </source>
</evidence>
<keyword evidence="4" id="KW-1185">Reference proteome</keyword>
<dbReference type="EnsemblPlants" id="KEH25880">
    <property type="protein sequence ID" value="KEH25880"/>
    <property type="gene ID" value="MTR_6g037080"/>
</dbReference>
<dbReference type="HOGENOM" id="CLU_2213851_0_0_1"/>
<evidence type="ECO:0000313" key="2">
    <source>
        <dbReference type="EMBL" id="KEH25880.1"/>
    </source>
</evidence>